<evidence type="ECO:0000313" key="1">
    <source>
        <dbReference type="EMBL" id="KAH7990092.1"/>
    </source>
</evidence>
<gene>
    <name evidence="1" type="ORF">K3G42_002146</name>
</gene>
<organism evidence="1 2">
    <name type="scientific">Sphaerodactylus townsendi</name>
    <dbReference type="NCBI Taxonomy" id="933632"/>
    <lineage>
        <taxon>Eukaryota</taxon>
        <taxon>Metazoa</taxon>
        <taxon>Chordata</taxon>
        <taxon>Craniata</taxon>
        <taxon>Vertebrata</taxon>
        <taxon>Euteleostomi</taxon>
        <taxon>Lepidosauria</taxon>
        <taxon>Squamata</taxon>
        <taxon>Bifurcata</taxon>
        <taxon>Gekkota</taxon>
        <taxon>Sphaerodactylidae</taxon>
        <taxon>Sphaerodactylus</taxon>
    </lineage>
</organism>
<comment type="caution">
    <text evidence="1">The sequence shown here is derived from an EMBL/GenBank/DDBJ whole genome shotgun (WGS) entry which is preliminary data.</text>
</comment>
<sequence>MKLLGARRLGGLPCSGSHAGSSYSYSGIRSPRLPSNEEQNPGAESPKQTSSQTAGQQPRPPPGKQLPPAAPLPVGSDRKALDAREARQTSSQESSQQPLEPPHREGVDQAEGEQPAHVTGVTFMASSIALNPNQSYK</sequence>
<protein>
    <submittedName>
        <fullName evidence="1">Uncharacterized protein</fullName>
    </submittedName>
</protein>
<dbReference type="EMBL" id="CM037629">
    <property type="protein sequence ID" value="KAH7990092.1"/>
    <property type="molecule type" value="Genomic_DNA"/>
</dbReference>
<keyword evidence="2" id="KW-1185">Reference proteome</keyword>
<reference evidence="1" key="1">
    <citation type="submission" date="2021-08" db="EMBL/GenBank/DDBJ databases">
        <title>The first chromosome-level gecko genome reveals the dynamic sex chromosomes of Neotropical dwarf geckos (Sphaerodactylidae: Sphaerodactylus).</title>
        <authorList>
            <person name="Pinto B.J."/>
            <person name="Keating S.E."/>
            <person name="Gamble T."/>
        </authorList>
    </citation>
    <scope>NUCLEOTIDE SEQUENCE</scope>
    <source>
        <strain evidence="1">TG3544</strain>
    </source>
</reference>
<accession>A0ACB8EC52</accession>
<evidence type="ECO:0000313" key="2">
    <source>
        <dbReference type="Proteomes" id="UP000827872"/>
    </source>
</evidence>
<proteinExistence type="predicted"/>
<dbReference type="Proteomes" id="UP000827872">
    <property type="component" value="Linkage Group LG16"/>
</dbReference>
<name>A0ACB8EC52_9SAUR</name>